<dbReference type="AlphaFoldDB" id="A0A6J4H9M6"/>
<feature type="region of interest" description="Disordered" evidence="1">
    <location>
        <begin position="1"/>
        <end position="63"/>
    </location>
</feature>
<organism evidence="2">
    <name type="scientific">uncultured Acidimicrobiales bacterium</name>
    <dbReference type="NCBI Taxonomy" id="310071"/>
    <lineage>
        <taxon>Bacteria</taxon>
        <taxon>Bacillati</taxon>
        <taxon>Actinomycetota</taxon>
        <taxon>Acidimicrobiia</taxon>
        <taxon>Acidimicrobiales</taxon>
        <taxon>environmental samples</taxon>
    </lineage>
</organism>
<evidence type="ECO:0000313" key="2">
    <source>
        <dbReference type="EMBL" id="CAA9218389.1"/>
    </source>
</evidence>
<dbReference type="EMBL" id="CADCSZ010000032">
    <property type="protein sequence ID" value="CAA9218389.1"/>
    <property type="molecule type" value="Genomic_DNA"/>
</dbReference>
<proteinExistence type="predicted"/>
<sequence>DRRPGKAGCPPDAAGRRRRLDRLPGNAAARLHGPRQEAAPVRRRHRDAAADAGLRADLPVSEDRPGHRWWWRCLPVLQPPHGRDRGPDHHLRRHLHRRHRDGARAEHHWRDGGSVARAHVHLPRGRREDRLGRPPGPLQRHGRLPDRRLCAEHPRVPRGAAGGAAHPDAPCLHQRGCARPDDGHPLLGRHRCVPLRRGGPPTQLPRRHLLHLAVAHPRPCVEVRPAGQPAGVRERGLPGRARSERTPPLAGRRLPRHDRVGDPVHGARDPGAEASGGDL</sequence>
<reference evidence="2" key="1">
    <citation type="submission" date="2020-02" db="EMBL/GenBank/DDBJ databases">
        <authorList>
            <person name="Meier V. D."/>
        </authorList>
    </citation>
    <scope>NUCLEOTIDE SEQUENCE</scope>
    <source>
        <strain evidence="2">AVDCRST_MAG76</strain>
    </source>
</reference>
<feature type="compositionally biased region" description="Basic and acidic residues" evidence="1">
    <location>
        <begin position="232"/>
        <end position="245"/>
    </location>
</feature>
<name>A0A6J4H9M6_9ACTN</name>
<feature type="non-terminal residue" evidence="2">
    <location>
        <position position="1"/>
    </location>
</feature>
<evidence type="ECO:0000256" key="1">
    <source>
        <dbReference type="SAM" id="MobiDB-lite"/>
    </source>
</evidence>
<accession>A0A6J4H9M6</accession>
<feature type="region of interest" description="Disordered" evidence="1">
    <location>
        <begin position="222"/>
        <end position="279"/>
    </location>
</feature>
<gene>
    <name evidence="2" type="ORF">AVDCRST_MAG76-642</name>
</gene>
<feature type="region of interest" description="Disordered" evidence="1">
    <location>
        <begin position="124"/>
        <end position="145"/>
    </location>
</feature>
<protein>
    <submittedName>
        <fullName evidence="2">Uncharacterized protein</fullName>
    </submittedName>
</protein>
<feature type="compositionally biased region" description="Basic and acidic residues" evidence="1">
    <location>
        <begin position="257"/>
        <end position="271"/>
    </location>
</feature>
<feature type="non-terminal residue" evidence="2">
    <location>
        <position position="279"/>
    </location>
</feature>